<evidence type="ECO:0000313" key="1">
    <source>
        <dbReference type="EMBL" id="KAL2650761.1"/>
    </source>
</evidence>
<dbReference type="EMBL" id="JBHFFA010000001">
    <property type="protein sequence ID" value="KAL2650761.1"/>
    <property type="molecule type" value="Genomic_DNA"/>
</dbReference>
<sequence length="86" mass="9877">MGTDLVLSSLGLKLGSQGWVALFHRDKGDFWTGEVFELSGREPFFEDSPALWIPFPFDRVFCLFASSIIFPLMRRRFDELPPFTTS</sequence>
<name>A0ABD1ZH44_9MARC</name>
<keyword evidence="2" id="KW-1185">Reference proteome</keyword>
<comment type="caution">
    <text evidence="1">The sequence shown here is derived from an EMBL/GenBank/DDBJ whole genome shotgun (WGS) entry which is preliminary data.</text>
</comment>
<dbReference type="AlphaFoldDB" id="A0ABD1ZH44"/>
<dbReference type="Proteomes" id="UP001605036">
    <property type="component" value="Unassembled WGS sequence"/>
</dbReference>
<organism evidence="1 2">
    <name type="scientific">Riccia fluitans</name>
    <dbReference type="NCBI Taxonomy" id="41844"/>
    <lineage>
        <taxon>Eukaryota</taxon>
        <taxon>Viridiplantae</taxon>
        <taxon>Streptophyta</taxon>
        <taxon>Embryophyta</taxon>
        <taxon>Marchantiophyta</taxon>
        <taxon>Marchantiopsida</taxon>
        <taxon>Marchantiidae</taxon>
        <taxon>Marchantiales</taxon>
        <taxon>Ricciaceae</taxon>
        <taxon>Riccia</taxon>
    </lineage>
</organism>
<reference evidence="1 2" key="1">
    <citation type="submission" date="2024-09" db="EMBL/GenBank/DDBJ databases">
        <title>Chromosome-scale assembly of Riccia fluitans.</title>
        <authorList>
            <person name="Paukszto L."/>
            <person name="Sawicki J."/>
            <person name="Karawczyk K."/>
            <person name="Piernik-Szablinska J."/>
            <person name="Szczecinska M."/>
            <person name="Mazdziarz M."/>
        </authorList>
    </citation>
    <scope>NUCLEOTIDE SEQUENCE [LARGE SCALE GENOMIC DNA]</scope>
    <source>
        <strain evidence="1">Rf_01</strain>
        <tissue evidence="1">Aerial parts of the thallus</tissue>
    </source>
</reference>
<accession>A0ABD1ZH44</accession>
<evidence type="ECO:0000313" key="2">
    <source>
        <dbReference type="Proteomes" id="UP001605036"/>
    </source>
</evidence>
<gene>
    <name evidence="1" type="ORF">R1flu_018889</name>
</gene>
<protein>
    <submittedName>
        <fullName evidence="1">Uncharacterized protein</fullName>
    </submittedName>
</protein>
<proteinExistence type="predicted"/>